<dbReference type="PANTHER" id="PTHR37534">
    <property type="entry name" value="TRANSCRIPTIONAL ACTIVATOR PROTEIN UGA3"/>
    <property type="match status" value="1"/>
</dbReference>
<dbReference type="SUPFAM" id="SSF57701">
    <property type="entry name" value="Zn2/Cys6 DNA-binding domain"/>
    <property type="match status" value="1"/>
</dbReference>
<dbReference type="SMART" id="SM00066">
    <property type="entry name" value="GAL4"/>
    <property type="match status" value="1"/>
</dbReference>
<dbReference type="EMBL" id="KI669459">
    <property type="protein sequence ID" value="OCF61496.1"/>
    <property type="molecule type" value="Genomic_DNA"/>
</dbReference>
<evidence type="ECO:0000259" key="4">
    <source>
        <dbReference type="PROSITE" id="PS50048"/>
    </source>
</evidence>
<evidence type="ECO:0000256" key="3">
    <source>
        <dbReference type="SAM" id="MobiDB-lite"/>
    </source>
</evidence>
<sequence length="878" mass="98671">MSYSNQNPYHYPYHNINNNNNNNNDLYHRQHHQSQHHPFMANTSVFAISPISTYSDPPSASASASTSTSSSSTGIGPSRIPPYTHIPSQQHDGNAILTTTATSTPIKRGKTGCITCRIRKKRCDEAKPTCDSCARLGLECMGYSVQRPSWLKEKDMEMKLREEMKRHHQDMEEEDENDDVEEEYDVMELDDNNNMSSSSMGGPSRSVSVPTSSVSYPPVVARSQNLSPTPLTGAPLISGLNHPITGSLARHPWNPSHPQDPHRSQYKHPSPCPNPNAIAGPFTKSYTYPPPAEYYQNQYQNQGSSSNTDTPSSLIELSNPESSLEDLWIYLLNCQPDILSNLVSPSPIPPRSLSKSPSPDSVDRYFHHYLNVVLPLQFRFTMKSSAAHLLAPLAMRDDTVMNGLKALAALHLSVYRNQNTKRNAENNYQDQIHGGEGDVLYGALEEEGENDKEVAERSFDKTIKSLRSPTSNPNETDGLLVSSISAISYVIFRGGIASEWVEALRIARKYLWGALRDSPELGIFIPSTIPTNTHSHQKQKGSPWKRYRHFLQAIIRTDIFGSITENKASPLLPIYRSLLNRSSIDFLSDGSMSGRPNGLKEIVLNLDDMDNTTLLALAETVALSEWRTEQYQRGTLDLEELVRRGNEIKVLLNGRSRREKQYSPIFNHHHVRQSYSNGNEMGDMDSKLKGQLMSDAFYESTKILLSITINGPFPKLSTVQEPINEIINLINQLKVLENRQTQSQTTTTATGGTQTAIRIENKKRMTNATTMGTGTITGTNEFIRTLIFPITISACHCLPSLQPFFRGLFLNLNKSSLLFGNTRFIWMLIEKMWEERDILTNTYPDEVNGIESQSEFERPIFWLDVMKRLGWEGGILLI</sequence>
<dbReference type="PROSITE" id="PS00463">
    <property type="entry name" value="ZN2_CY6_FUNGAL_1"/>
    <property type="match status" value="1"/>
</dbReference>
<organism evidence="5 6">
    <name type="scientific">Kwoniella mangroviensis CBS 10435</name>
    <dbReference type="NCBI Taxonomy" id="1331196"/>
    <lineage>
        <taxon>Eukaryota</taxon>
        <taxon>Fungi</taxon>
        <taxon>Dikarya</taxon>
        <taxon>Basidiomycota</taxon>
        <taxon>Agaricomycotina</taxon>
        <taxon>Tremellomycetes</taxon>
        <taxon>Tremellales</taxon>
        <taxon>Cryptococcaceae</taxon>
        <taxon>Kwoniella</taxon>
    </lineage>
</organism>
<feature type="region of interest" description="Disordered" evidence="3">
    <location>
        <begin position="1"/>
        <end position="35"/>
    </location>
</feature>
<feature type="compositionally biased region" description="Polar residues" evidence="3">
    <location>
        <begin position="308"/>
        <end position="317"/>
    </location>
</feature>
<dbReference type="Gene3D" id="4.10.240.10">
    <property type="entry name" value="Zn(2)-C6 fungal-type DNA-binding domain"/>
    <property type="match status" value="1"/>
</dbReference>
<dbReference type="InterPro" id="IPR021858">
    <property type="entry name" value="Fun_TF"/>
</dbReference>
<dbReference type="PANTHER" id="PTHR37534:SF20">
    <property type="entry name" value="PRO1A C6 ZINK-FINGER PROTEIN"/>
    <property type="match status" value="1"/>
</dbReference>
<dbReference type="Pfam" id="PF11951">
    <property type="entry name" value="Fungal_trans_2"/>
    <property type="match status" value="2"/>
</dbReference>
<feature type="region of interest" description="Disordered" evidence="3">
    <location>
        <begin position="191"/>
        <end position="211"/>
    </location>
</feature>
<name>A0A1B9J130_9TREE</name>
<feature type="compositionally biased region" description="Low complexity" evidence="3">
    <location>
        <begin position="1"/>
        <end position="24"/>
    </location>
</feature>
<dbReference type="OrthoDB" id="5419315at2759"/>
<feature type="region of interest" description="Disordered" evidence="3">
    <location>
        <begin position="56"/>
        <end position="92"/>
    </location>
</feature>
<dbReference type="GO" id="GO:0005634">
    <property type="term" value="C:nucleus"/>
    <property type="evidence" value="ECO:0007669"/>
    <property type="project" value="UniProtKB-SubCell"/>
</dbReference>
<keyword evidence="6" id="KW-1185">Reference proteome</keyword>
<feature type="region of interest" description="Disordered" evidence="3">
    <location>
        <begin position="247"/>
        <end position="317"/>
    </location>
</feature>
<dbReference type="InterPro" id="IPR036864">
    <property type="entry name" value="Zn2-C6_fun-type_DNA-bd_sf"/>
</dbReference>
<dbReference type="STRING" id="1331196.A0A1B9J130"/>
<comment type="subcellular location">
    <subcellularLocation>
        <location evidence="1">Nucleus</location>
    </subcellularLocation>
</comment>
<dbReference type="PROSITE" id="PS50048">
    <property type="entry name" value="ZN2_CY6_FUNGAL_2"/>
    <property type="match status" value="1"/>
</dbReference>
<reference evidence="5 6" key="1">
    <citation type="submission" date="2013-07" db="EMBL/GenBank/DDBJ databases">
        <title>The Genome Sequence of Kwoniella mangroviensis CBS10435.</title>
        <authorList>
            <consortium name="The Broad Institute Genome Sequencing Platform"/>
            <person name="Cuomo C."/>
            <person name="Litvintseva A."/>
            <person name="Chen Y."/>
            <person name="Heitman J."/>
            <person name="Sun S."/>
            <person name="Springer D."/>
            <person name="Dromer F."/>
            <person name="Young S.K."/>
            <person name="Zeng Q."/>
            <person name="Gargeya S."/>
            <person name="Fitzgerald M."/>
            <person name="Abouelleil A."/>
            <person name="Alvarado L."/>
            <person name="Berlin A.M."/>
            <person name="Chapman S.B."/>
            <person name="Dewar J."/>
            <person name="Goldberg J."/>
            <person name="Griggs A."/>
            <person name="Gujja S."/>
            <person name="Hansen M."/>
            <person name="Howarth C."/>
            <person name="Imamovic A."/>
            <person name="Larimer J."/>
            <person name="McCowan C."/>
            <person name="Murphy C."/>
            <person name="Pearson M."/>
            <person name="Priest M."/>
            <person name="Roberts A."/>
            <person name="Saif S."/>
            <person name="Shea T."/>
            <person name="Sykes S."/>
            <person name="Wortman J."/>
            <person name="Nusbaum C."/>
            <person name="Birren B."/>
        </authorList>
    </citation>
    <scope>NUCLEOTIDE SEQUENCE [LARGE SCALE GENOMIC DNA]</scope>
    <source>
        <strain evidence="5 6">CBS 10435</strain>
    </source>
</reference>
<reference evidence="6" key="2">
    <citation type="submission" date="2013-12" db="EMBL/GenBank/DDBJ databases">
        <title>Evolution of pathogenesis and genome organization in the Tremellales.</title>
        <authorList>
            <person name="Cuomo C."/>
            <person name="Litvintseva A."/>
            <person name="Heitman J."/>
            <person name="Chen Y."/>
            <person name="Sun S."/>
            <person name="Springer D."/>
            <person name="Dromer F."/>
            <person name="Young S."/>
            <person name="Zeng Q."/>
            <person name="Chapman S."/>
            <person name="Gujja S."/>
            <person name="Saif S."/>
            <person name="Birren B."/>
        </authorList>
    </citation>
    <scope>NUCLEOTIDE SEQUENCE [LARGE SCALE GENOMIC DNA]</scope>
    <source>
        <strain evidence="6">CBS 10435</strain>
    </source>
</reference>
<dbReference type="Proteomes" id="UP000092583">
    <property type="component" value="Unassembled WGS sequence"/>
</dbReference>
<keyword evidence="2" id="KW-0539">Nucleus</keyword>
<dbReference type="GO" id="GO:0008270">
    <property type="term" value="F:zinc ion binding"/>
    <property type="evidence" value="ECO:0007669"/>
    <property type="project" value="InterPro"/>
</dbReference>
<dbReference type="Pfam" id="PF00172">
    <property type="entry name" value="Zn_clus"/>
    <property type="match status" value="1"/>
</dbReference>
<dbReference type="InterPro" id="IPR001138">
    <property type="entry name" value="Zn2Cys6_DnaBD"/>
</dbReference>
<feature type="compositionally biased region" description="Low complexity" evidence="3">
    <location>
        <begin position="59"/>
        <end position="73"/>
    </location>
</feature>
<dbReference type="GO" id="GO:0000981">
    <property type="term" value="F:DNA-binding transcription factor activity, RNA polymerase II-specific"/>
    <property type="evidence" value="ECO:0007669"/>
    <property type="project" value="InterPro"/>
</dbReference>
<gene>
    <name evidence="5" type="ORF">L486_01144</name>
</gene>
<protein>
    <recommendedName>
        <fullName evidence="4">Zn(2)-C6 fungal-type domain-containing protein</fullName>
    </recommendedName>
</protein>
<feature type="domain" description="Zn(2)-C6 fungal-type" evidence="4">
    <location>
        <begin position="112"/>
        <end position="140"/>
    </location>
</feature>
<evidence type="ECO:0000313" key="6">
    <source>
        <dbReference type="Proteomes" id="UP000092583"/>
    </source>
</evidence>
<proteinExistence type="predicted"/>
<evidence type="ECO:0000256" key="2">
    <source>
        <dbReference type="ARBA" id="ARBA00023242"/>
    </source>
</evidence>
<dbReference type="AlphaFoldDB" id="A0A1B9J130"/>
<feature type="compositionally biased region" description="Low complexity" evidence="3">
    <location>
        <begin position="195"/>
        <end position="211"/>
    </location>
</feature>
<feature type="compositionally biased region" description="Low complexity" evidence="3">
    <location>
        <begin position="294"/>
        <end position="307"/>
    </location>
</feature>
<evidence type="ECO:0000313" key="5">
    <source>
        <dbReference type="EMBL" id="OCF61496.1"/>
    </source>
</evidence>
<dbReference type="CDD" id="cd00067">
    <property type="entry name" value="GAL4"/>
    <property type="match status" value="1"/>
</dbReference>
<evidence type="ECO:0000256" key="1">
    <source>
        <dbReference type="ARBA" id="ARBA00004123"/>
    </source>
</evidence>
<accession>A0A1B9J130</accession>